<evidence type="ECO:0000313" key="1">
    <source>
        <dbReference type="EMBL" id="KAK9088286.1"/>
    </source>
</evidence>
<evidence type="ECO:0000313" key="2">
    <source>
        <dbReference type="Proteomes" id="UP001419268"/>
    </source>
</evidence>
<dbReference type="AlphaFoldDB" id="A0AAP0E813"/>
<dbReference type="EMBL" id="JBBNAG010000012">
    <property type="protein sequence ID" value="KAK9088286.1"/>
    <property type="molecule type" value="Genomic_DNA"/>
</dbReference>
<proteinExistence type="predicted"/>
<keyword evidence="2" id="KW-1185">Reference proteome</keyword>
<dbReference type="Proteomes" id="UP001419268">
    <property type="component" value="Unassembled WGS sequence"/>
</dbReference>
<accession>A0AAP0E813</accession>
<organism evidence="1 2">
    <name type="scientific">Stephania cephalantha</name>
    <dbReference type="NCBI Taxonomy" id="152367"/>
    <lineage>
        <taxon>Eukaryota</taxon>
        <taxon>Viridiplantae</taxon>
        <taxon>Streptophyta</taxon>
        <taxon>Embryophyta</taxon>
        <taxon>Tracheophyta</taxon>
        <taxon>Spermatophyta</taxon>
        <taxon>Magnoliopsida</taxon>
        <taxon>Ranunculales</taxon>
        <taxon>Menispermaceae</taxon>
        <taxon>Menispermoideae</taxon>
        <taxon>Cissampelideae</taxon>
        <taxon>Stephania</taxon>
    </lineage>
</organism>
<protein>
    <submittedName>
        <fullName evidence="1">Uncharacterized protein</fullName>
    </submittedName>
</protein>
<comment type="caution">
    <text evidence="1">The sequence shown here is derived from an EMBL/GenBank/DDBJ whole genome shotgun (WGS) entry which is preliminary data.</text>
</comment>
<sequence length="150" mass="17438">MLKPFSALLFICSSRPSPSIVSPNFFFSSASALFFLLLFILACNPKFFIIDLALAASLSLRSLQTGLSFYEKKKNRQYYYHFRSNIYSWCEQPQRKGKAVRLTLDKPVKPKEKKDFKLRSNTLETNSRGIYQFKRDVRGEEMIKDANQTN</sequence>
<name>A0AAP0E813_9MAGN</name>
<gene>
    <name evidence="1" type="ORF">Scep_027368</name>
</gene>
<reference evidence="1 2" key="1">
    <citation type="submission" date="2024-01" db="EMBL/GenBank/DDBJ databases">
        <title>Genome assemblies of Stephania.</title>
        <authorList>
            <person name="Yang L."/>
        </authorList>
    </citation>
    <scope>NUCLEOTIDE SEQUENCE [LARGE SCALE GENOMIC DNA]</scope>
    <source>
        <strain evidence="1">JXDWG</strain>
        <tissue evidence="1">Leaf</tissue>
    </source>
</reference>